<feature type="region of interest" description="Disordered" evidence="1">
    <location>
        <begin position="42"/>
        <end position="273"/>
    </location>
</feature>
<feature type="compositionally biased region" description="Basic and acidic residues" evidence="1">
    <location>
        <begin position="739"/>
        <end position="752"/>
    </location>
</feature>
<dbReference type="EMBL" id="BRYA01000221">
    <property type="protein sequence ID" value="GMI44637.1"/>
    <property type="molecule type" value="Genomic_DNA"/>
</dbReference>
<keyword evidence="3" id="KW-1185">Reference proteome</keyword>
<feature type="region of interest" description="Disordered" evidence="1">
    <location>
        <begin position="396"/>
        <end position="446"/>
    </location>
</feature>
<dbReference type="InterPro" id="IPR051425">
    <property type="entry name" value="Formin_Homology"/>
</dbReference>
<evidence type="ECO:0000313" key="2">
    <source>
        <dbReference type="EMBL" id="GMI44637.1"/>
    </source>
</evidence>
<feature type="compositionally biased region" description="Basic and acidic residues" evidence="1">
    <location>
        <begin position="241"/>
        <end position="258"/>
    </location>
</feature>
<protein>
    <submittedName>
        <fullName evidence="2">Uncharacterized protein</fullName>
    </submittedName>
</protein>
<feature type="compositionally biased region" description="Basic and acidic residues" evidence="1">
    <location>
        <begin position="208"/>
        <end position="225"/>
    </location>
</feature>
<dbReference type="Proteomes" id="UP001165065">
    <property type="component" value="Unassembled WGS sequence"/>
</dbReference>
<dbReference type="AlphaFoldDB" id="A0A9W7LCH7"/>
<feature type="compositionally biased region" description="Pro residues" evidence="1">
    <location>
        <begin position="81"/>
        <end position="97"/>
    </location>
</feature>
<organism evidence="2 3">
    <name type="scientific">Triparma columacea</name>
    <dbReference type="NCBI Taxonomy" id="722753"/>
    <lineage>
        <taxon>Eukaryota</taxon>
        <taxon>Sar</taxon>
        <taxon>Stramenopiles</taxon>
        <taxon>Ochrophyta</taxon>
        <taxon>Bolidophyceae</taxon>
        <taxon>Parmales</taxon>
        <taxon>Triparmaceae</taxon>
        <taxon>Triparma</taxon>
    </lineage>
</organism>
<feature type="compositionally biased region" description="Acidic residues" evidence="1">
    <location>
        <begin position="776"/>
        <end position="824"/>
    </location>
</feature>
<feature type="region of interest" description="Disordered" evidence="1">
    <location>
        <begin position="643"/>
        <end position="670"/>
    </location>
</feature>
<feature type="region of interest" description="Disordered" evidence="1">
    <location>
        <begin position="313"/>
        <end position="332"/>
    </location>
</feature>
<evidence type="ECO:0000313" key="3">
    <source>
        <dbReference type="Proteomes" id="UP001165065"/>
    </source>
</evidence>
<feature type="compositionally biased region" description="Basic and acidic residues" evidence="1">
    <location>
        <begin position="148"/>
        <end position="176"/>
    </location>
</feature>
<evidence type="ECO:0000256" key="1">
    <source>
        <dbReference type="SAM" id="MobiDB-lite"/>
    </source>
</evidence>
<dbReference type="PANTHER" id="PTHR45725:SF1">
    <property type="entry name" value="DISHEVELLED ASSOCIATED ACTIVATOR OF MORPHOGENESIS, ISOFORM D"/>
    <property type="match status" value="1"/>
</dbReference>
<sequence>MTPSTPTISFHPSLRHQNHPLPNTPSLDSVLESRREELARLKALREEKDRETGGVEKLLERARMSITPKNGGSSTRRPLSRSPPPRSSPPPTPPTPSTPLVTPSKSYLSASQRAYYKSMISTYTPGSRSRDDHRRTATAGGSARLIRKLREEQEHRESAVRRIKELEEEAAARRPFEPQLPKPRANLSPTQGGGEDANEAQAVGTNDEAARREREMMEELADLRRRLASQKEAGAAQEAPLEEREREQQAQTRQREETPAPPKRTPPSPTLVRELESLRKAVASKSQLEVEAKEENSRLMERVREVEIMRAKEEELRREEEERRVKAEEDRARASLAAAEALRKADSERRVAELAQAEALAQAKAEHAKAKKAEEKYENDIKVAYDIAARDAAEAKAAAAAAVTAAAEATKAATSPTPNPNSSPPSTSLSSPSPTSLSPPPQPSPFSNNQSLSILVYLIHKRTSMATMRWAFSRLRLPTPPPSPEPLPAPATFSDIALKSSVIIPPPITPNSSSTSLVSAAGGISLQASSSADPPPHNPAAMRYNLSPTSPSTQLDALKKYYPESTLTVLSAFTTPLASYTIREMTDASPSDLPSAWEDLTGVSDHKYSLRFDPRDPSTVDVSMEATADSSRFLLTGPATLIQLHSPPSSSEAPSDSDSPPPSTSHDLPTTGTVCYIDYEGAECTYDLNDVADECLSVRAGYCTGIIAAASALRDRGSREGTPKNTPRRIIRGMVGEGGAREEEGELEKVEEEREGEEGGGWEGKLRRGVIVEKEQGEEEEAEEVEGSGEAKDIEEEYEDDDESEDQANDDEEEDEEEDEDGLDSWDQKLEPNGLAPPPTNGLSPPPTNGLAPPPTNGLSPPPTNGLAPPPTALHGAPPTALSRPKSTPKKSPPPPTFQDFSSFKKKDNSPIAAAPISSSAAPTPDPPSDYPRSTSDLNVLVSPSQTMTFKLDPSVLSPPPPRTSSGGVLKPLYSLLSASVTSAAIALGAAIYAADVETRVAIIGSVDTFRYTY</sequence>
<dbReference type="OrthoDB" id="3045089at2759"/>
<proteinExistence type="predicted"/>
<gene>
    <name evidence="2" type="ORF">TrCOL_g358</name>
</gene>
<dbReference type="GO" id="GO:0030838">
    <property type="term" value="P:positive regulation of actin filament polymerization"/>
    <property type="evidence" value="ECO:0007669"/>
    <property type="project" value="TreeGrafter"/>
</dbReference>
<reference evidence="3" key="1">
    <citation type="journal article" date="2023" name="Commun. Biol.">
        <title>Genome analysis of Parmales, the sister group of diatoms, reveals the evolutionary specialization of diatoms from phago-mixotrophs to photoautotrophs.</title>
        <authorList>
            <person name="Ban H."/>
            <person name="Sato S."/>
            <person name="Yoshikawa S."/>
            <person name="Yamada K."/>
            <person name="Nakamura Y."/>
            <person name="Ichinomiya M."/>
            <person name="Sato N."/>
            <person name="Blanc-Mathieu R."/>
            <person name="Endo H."/>
            <person name="Kuwata A."/>
            <person name="Ogata H."/>
        </authorList>
    </citation>
    <scope>NUCLEOTIDE SEQUENCE [LARGE SCALE GENOMIC DNA]</scope>
</reference>
<feature type="compositionally biased region" description="Polar residues" evidence="1">
    <location>
        <begin position="1"/>
        <end position="10"/>
    </location>
</feature>
<comment type="caution">
    <text evidence="2">The sequence shown here is derived from an EMBL/GenBank/DDBJ whole genome shotgun (WGS) entry which is preliminary data.</text>
</comment>
<feature type="compositionally biased region" description="Low complexity" evidence="1">
    <location>
        <begin position="424"/>
        <end position="436"/>
    </location>
</feature>
<feature type="compositionally biased region" description="Pro residues" evidence="1">
    <location>
        <begin position="259"/>
        <end position="269"/>
    </location>
</feature>
<accession>A0A9W7LCH7</accession>
<feature type="compositionally biased region" description="Basic and acidic residues" evidence="1">
    <location>
        <begin position="42"/>
        <end position="63"/>
    </location>
</feature>
<feature type="compositionally biased region" description="Pro residues" evidence="1">
    <location>
        <begin position="835"/>
        <end position="872"/>
    </location>
</feature>
<dbReference type="CDD" id="cd22249">
    <property type="entry name" value="UDM1_RNF168_RNF169-like"/>
    <property type="match status" value="1"/>
</dbReference>
<feature type="compositionally biased region" description="Low complexity" evidence="1">
    <location>
        <begin position="396"/>
        <end position="416"/>
    </location>
</feature>
<feature type="compositionally biased region" description="Low complexity" evidence="1">
    <location>
        <begin position="646"/>
        <end position="670"/>
    </location>
</feature>
<feature type="region of interest" description="Disordered" evidence="1">
    <location>
        <begin position="1"/>
        <end position="29"/>
    </location>
</feature>
<feature type="compositionally biased region" description="Basic and acidic residues" evidence="1">
    <location>
        <begin position="764"/>
        <end position="775"/>
    </location>
</feature>
<feature type="region of interest" description="Disordered" evidence="1">
    <location>
        <begin position="735"/>
        <end position="937"/>
    </location>
</feature>
<name>A0A9W7LCH7_9STRA</name>
<dbReference type="PANTHER" id="PTHR45725">
    <property type="entry name" value="FORMIN HOMOLOGY 2 FAMILY MEMBER"/>
    <property type="match status" value="1"/>
</dbReference>
<feature type="compositionally biased region" description="Low complexity" evidence="1">
    <location>
        <begin position="910"/>
        <end position="923"/>
    </location>
</feature>